<accession>A0A8S1U9W4</accession>
<dbReference type="EMBL" id="CAJJDP010000040">
    <property type="protein sequence ID" value="CAD8161650.1"/>
    <property type="molecule type" value="Genomic_DNA"/>
</dbReference>
<reference evidence="1" key="1">
    <citation type="submission" date="2021-01" db="EMBL/GenBank/DDBJ databases">
        <authorList>
            <consortium name="Genoscope - CEA"/>
            <person name="William W."/>
        </authorList>
    </citation>
    <scope>NUCLEOTIDE SEQUENCE</scope>
</reference>
<protein>
    <submittedName>
        <fullName evidence="1">Uncharacterized protein</fullName>
    </submittedName>
</protein>
<evidence type="ECO:0000313" key="1">
    <source>
        <dbReference type="EMBL" id="CAD8161650.1"/>
    </source>
</evidence>
<organism evidence="1 2">
    <name type="scientific">Paramecium octaurelia</name>
    <dbReference type="NCBI Taxonomy" id="43137"/>
    <lineage>
        <taxon>Eukaryota</taxon>
        <taxon>Sar</taxon>
        <taxon>Alveolata</taxon>
        <taxon>Ciliophora</taxon>
        <taxon>Intramacronucleata</taxon>
        <taxon>Oligohymenophorea</taxon>
        <taxon>Peniculida</taxon>
        <taxon>Parameciidae</taxon>
        <taxon>Paramecium</taxon>
    </lineage>
</organism>
<gene>
    <name evidence="1" type="ORF">POCTA_138.1.T0400137</name>
</gene>
<dbReference type="OMA" id="NQRVYIR"/>
<keyword evidence="2" id="KW-1185">Reference proteome</keyword>
<dbReference type="OrthoDB" id="303773at2759"/>
<evidence type="ECO:0000313" key="2">
    <source>
        <dbReference type="Proteomes" id="UP000683925"/>
    </source>
</evidence>
<comment type="caution">
    <text evidence="1">The sequence shown here is derived from an EMBL/GenBank/DDBJ whole genome shotgun (WGS) entry which is preliminary data.</text>
</comment>
<dbReference type="Proteomes" id="UP000683925">
    <property type="component" value="Unassembled WGS sequence"/>
</dbReference>
<dbReference type="AlphaFoldDB" id="A0A8S1U9W4"/>
<sequence>MINQRVYIRATTRKQQNQQNDDFYGEQQYDDEVEQCDSLLNKRTQKEFLNEESKSKKALYHFDISDQQWNPTFYQNTQNELVKKNNVQSEENFEQQKNYKQKGVQLFKIDDFSVLEINEINYIEQFQRQRDYQLFGKKHKQNISKKIYKYVC</sequence>
<name>A0A8S1U9W4_PAROT</name>
<proteinExistence type="predicted"/>